<dbReference type="NCBIfam" id="NF004525">
    <property type="entry name" value="PRK05870.1"/>
    <property type="match status" value="1"/>
</dbReference>
<gene>
    <name evidence="2" type="ORF">JD82_01188</name>
</gene>
<evidence type="ECO:0000313" key="3">
    <source>
        <dbReference type="Proteomes" id="UP000317303"/>
    </source>
</evidence>
<dbReference type="RefSeq" id="WP_030530414.1">
    <property type="nucleotide sequence ID" value="NZ_JOIJ01000002.1"/>
</dbReference>
<dbReference type="InterPro" id="IPR001753">
    <property type="entry name" value="Enoyl-CoA_hydra/iso"/>
</dbReference>
<dbReference type="PROSITE" id="PS00166">
    <property type="entry name" value="ENOYL_COA_HYDRATASE"/>
    <property type="match status" value="1"/>
</dbReference>
<keyword evidence="3" id="KW-1185">Reference proteome</keyword>
<dbReference type="EMBL" id="VLJV01000001">
    <property type="protein sequence ID" value="TWH19365.1"/>
    <property type="molecule type" value="Genomic_DNA"/>
</dbReference>
<dbReference type="PANTHER" id="PTHR43459:SF1">
    <property type="entry name" value="EG:BACN32G11.4 PROTEIN"/>
    <property type="match status" value="1"/>
</dbReference>
<dbReference type="AlphaFoldDB" id="A0A660CEP8"/>
<comment type="similarity">
    <text evidence="1">Belongs to the enoyl-CoA hydratase/isomerase family.</text>
</comment>
<comment type="caution">
    <text evidence="2">The sequence shown here is derived from an EMBL/GenBank/DDBJ whole genome shotgun (WGS) entry which is preliminary data.</text>
</comment>
<organism evidence="2 3">
    <name type="scientific">Prauserella rugosa</name>
    <dbReference type="NCBI Taxonomy" id="43354"/>
    <lineage>
        <taxon>Bacteria</taxon>
        <taxon>Bacillati</taxon>
        <taxon>Actinomycetota</taxon>
        <taxon>Actinomycetes</taxon>
        <taxon>Pseudonocardiales</taxon>
        <taxon>Pseudonocardiaceae</taxon>
        <taxon>Prauserella</taxon>
    </lineage>
</organism>
<evidence type="ECO:0000313" key="2">
    <source>
        <dbReference type="EMBL" id="TWH19365.1"/>
    </source>
</evidence>
<evidence type="ECO:0000256" key="1">
    <source>
        <dbReference type="RuleBase" id="RU003707"/>
    </source>
</evidence>
<dbReference type="CDD" id="cd06558">
    <property type="entry name" value="crotonase-like"/>
    <property type="match status" value="1"/>
</dbReference>
<name>A0A660CEP8_9PSEU</name>
<dbReference type="SUPFAM" id="SSF52096">
    <property type="entry name" value="ClpP/crotonase"/>
    <property type="match status" value="1"/>
</dbReference>
<protein>
    <submittedName>
        <fullName evidence="2">Enoyl-CoA hydratase</fullName>
    </submittedName>
</protein>
<dbReference type="PANTHER" id="PTHR43459">
    <property type="entry name" value="ENOYL-COA HYDRATASE"/>
    <property type="match status" value="1"/>
</dbReference>
<dbReference type="Gene3D" id="3.90.226.10">
    <property type="entry name" value="2-enoyl-CoA Hydratase, Chain A, domain 1"/>
    <property type="match status" value="1"/>
</dbReference>
<reference evidence="2 3" key="1">
    <citation type="submission" date="2019-07" db="EMBL/GenBank/DDBJ databases">
        <title>R&amp;d 2014.</title>
        <authorList>
            <person name="Klenk H.-P."/>
        </authorList>
    </citation>
    <scope>NUCLEOTIDE SEQUENCE [LARGE SCALE GENOMIC DNA]</scope>
    <source>
        <strain evidence="2 3">DSM 43194</strain>
    </source>
</reference>
<dbReference type="Proteomes" id="UP000317303">
    <property type="component" value="Unassembled WGS sequence"/>
</dbReference>
<sequence>MSRVALVDADGRWTLTLSDPDRRNCLDDVTCRELGEAIDTVAADPDARTLVVTGAGTAFCAGADLPALFGDASDRAVGELRRHLHRVYDSFLRLRSLSIPTIAAVQGAAVGAGLNLAMACDVRIAGPQASFAATFSRIGLHPGGGCTWFLVNALGRQRALALLLDGGSLDADAAVHEGLALELADDPLARAHELAERWGAHDPALTRDIKTAVGLAAGGDFDATLEFEAWAQASSATGPEIQEVVERFRAR</sequence>
<accession>A0A660CEP8</accession>
<dbReference type="OrthoDB" id="9774843at2"/>
<dbReference type="GO" id="GO:0003824">
    <property type="term" value="F:catalytic activity"/>
    <property type="evidence" value="ECO:0007669"/>
    <property type="project" value="InterPro"/>
</dbReference>
<dbReference type="Pfam" id="PF00378">
    <property type="entry name" value="ECH_1"/>
    <property type="match status" value="1"/>
</dbReference>
<dbReference type="InterPro" id="IPR018376">
    <property type="entry name" value="Enoyl-CoA_hyd/isom_CS"/>
</dbReference>
<dbReference type="InterPro" id="IPR029045">
    <property type="entry name" value="ClpP/crotonase-like_dom_sf"/>
</dbReference>
<proteinExistence type="inferred from homology"/>